<feature type="non-terminal residue" evidence="1">
    <location>
        <position position="1"/>
    </location>
</feature>
<organism evidence="1">
    <name type="scientific">marine metagenome</name>
    <dbReference type="NCBI Taxonomy" id="408172"/>
    <lineage>
        <taxon>unclassified sequences</taxon>
        <taxon>metagenomes</taxon>
        <taxon>ecological metagenomes</taxon>
    </lineage>
</organism>
<dbReference type="AlphaFoldDB" id="A0A382XSB5"/>
<name>A0A382XSB5_9ZZZZ</name>
<reference evidence="1" key="1">
    <citation type="submission" date="2018-05" db="EMBL/GenBank/DDBJ databases">
        <authorList>
            <person name="Lanie J.A."/>
            <person name="Ng W.-L."/>
            <person name="Kazmierczak K.M."/>
            <person name="Andrzejewski T.M."/>
            <person name="Davidsen T.M."/>
            <person name="Wayne K.J."/>
            <person name="Tettelin H."/>
            <person name="Glass J.I."/>
            <person name="Rusch D."/>
            <person name="Podicherti R."/>
            <person name="Tsui H.-C.T."/>
            <person name="Winkler M.E."/>
        </authorList>
    </citation>
    <scope>NUCLEOTIDE SEQUENCE</scope>
</reference>
<sequence length="156" mass="17917">SEEAWALRERFSDEFLPWVLISLRGLKSDRSWQLREEHVCRAPKIIIKTIGCSNDPRAWDVRNASKLYAKEVLDSLSGLDSGDAWRLRMELKDKWPNTAVSSIGAGAQSERDWKFRWEILEGHPGNHLLAKHLVKAQLKSLSRRAKEEARKEEGAV</sequence>
<proteinExistence type="predicted"/>
<accession>A0A382XSB5</accession>
<dbReference type="EMBL" id="UINC01170040">
    <property type="protein sequence ID" value="SVD73883.1"/>
    <property type="molecule type" value="Genomic_DNA"/>
</dbReference>
<protein>
    <submittedName>
        <fullName evidence="1">Uncharacterized protein</fullName>
    </submittedName>
</protein>
<gene>
    <name evidence="1" type="ORF">METZ01_LOCUS426737</name>
</gene>
<evidence type="ECO:0000313" key="1">
    <source>
        <dbReference type="EMBL" id="SVD73883.1"/>
    </source>
</evidence>